<dbReference type="SUPFAM" id="SSF82199">
    <property type="entry name" value="SET domain"/>
    <property type="match status" value="1"/>
</dbReference>
<accession>G4YIA1</accession>
<dbReference type="GeneID" id="20653449"/>
<feature type="domain" description="SET" evidence="1">
    <location>
        <begin position="16"/>
        <end position="54"/>
    </location>
</feature>
<dbReference type="InterPro" id="IPR046341">
    <property type="entry name" value="SET_dom_sf"/>
</dbReference>
<evidence type="ECO:0000313" key="2">
    <source>
        <dbReference type="EMBL" id="EGZ27484.1"/>
    </source>
</evidence>
<dbReference type="Proteomes" id="UP000002640">
    <property type="component" value="Unassembled WGS sequence"/>
</dbReference>
<reference evidence="2 3" key="1">
    <citation type="journal article" date="2006" name="Science">
        <title>Phytophthora genome sequences uncover evolutionary origins and mechanisms of pathogenesis.</title>
        <authorList>
            <person name="Tyler B.M."/>
            <person name="Tripathy S."/>
            <person name="Zhang X."/>
            <person name="Dehal P."/>
            <person name="Jiang R.H."/>
            <person name="Aerts A."/>
            <person name="Arredondo F.D."/>
            <person name="Baxter L."/>
            <person name="Bensasson D."/>
            <person name="Beynon J.L."/>
            <person name="Chapman J."/>
            <person name="Damasceno C.M."/>
            <person name="Dorrance A.E."/>
            <person name="Dou D."/>
            <person name="Dickerman A.W."/>
            <person name="Dubchak I.L."/>
            <person name="Garbelotto M."/>
            <person name="Gijzen M."/>
            <person name="Gordon S.G."/>
            <person name="Govers F."/>
            <person name="Grunwald N.J."/>
            <person name="Huang W."/>
            <person name="Ivors K.L."/>
            <person name="Jones R.W."/>
            <person name="Kamoun S."/>
            <person name="Krampis K."/>
            <person name="Lamour K.H."/>
            <person name="Lee M.K."/>
            <person name="McDonald W.H."/>
            <person name="Medina M."/>
            <person name="Meijer H.J."/>
            <person name="Nordberg E.K."/>
            <person name="Maclean D.J."/>
            <person name="Ospina-Giraldo M.D."/>
            <person name="Morris P.F."/>
            <person name="Phuntumart V."/>
            <person name="Putnam N.H."/>
            <person name="Rash S."/>
            <person name="Rose J.K."/>
            <person name="Sakihama Y."/>
            <person name="Salamov A.A."/>
            <person name="Savidor A."/>
            <person name="Scheuring C.F."/>
            <person name="Smith B.M."/>
            <person name="Sobral B.W."/>
            <person name="Terry A."/>
            <person name="Torto-Alalibo T.A."/>
            <person name="Win J."/>
            <person name="Xu Z."/>
            <person name="Zhang H."/>
            <person name="Grigoriev I.V."/>
            <person name="Rokhsar D.S."/>
            <person name="Boore J.L."/>
        </authorList>
    </citation>
    <scope>NUCLEOTIDE SEQUENCE [LARGE SCALE GENOMIC DNA]</scope>
    <source>
        <strain evidence="2 3">P6497</strain>
    </source>
</reference>
<evidence type="ECO:0000313" key="3">
    <source>
        <dbReference type="Proteomes" id="UP000002640"/>
    </source>
</evidence>
<keyword evidence="3" id="KW-1185">Reference proteome</keyword>
<dbReference type="InParanoid" id="G4YIA1"/>
<name>G4YIA1_PHYSP</name>
<proteinExistence type="predicted"/>
<dbReference type="Pfam" id="PF00856">
    <property type="entry name" value="SET"/>
    <property type="match status" value="1"/>
</dbReference>
<dbReference type="EMBL" id="JH159151">
    <property type="protein sequence ID" value="EGZ27484.1"/>
    <property type="molecule type" value="Genomic_DNA"/>
</dbReference>
<dbReference type="KEGG" id="psoj:PHYSODRAFT_466585"/>
<dbReference type="RefSeq" id="XP_009514759.1">
    <property type="nucleotide sequence ID" value="XM_009516464.1"/>
</dbReference>
<dbReference type="Gene3D" id="2.170.270.10">
    <property type="entry name" value="SET domain"/>
    <property type="match status" value="1"/>
</dbReference>
<evidence type="ECO:0000259" key="1">
    <source>
        <dbReference type="Pfam" id="PF00856"/>
    </source>
</evidence>
<protein>
    <recommendedName>
        <fullName evidence="1">SET domain-containing protein</fullName>
    </recommendedName>
</protein>
<gene>
    <name evidence="2" type="ORF">PHYSODRAFT_466585</name>
</gene>
<feature type="non-terminal residue" evidence="2">
    <location>
        <position position="1"/>
    </location>
</feature>
<dbReference type="InterPro" id="IPR001214">
    <property type="entry name" value="SET_dom"/>
</dbReference>
<organism evidence="2 3">
    <name type="scientific">Phytophthora sojae (strain P6497)</name>
    <name type="common">Soybean stem and root rot agent</name>
    <name type="synonym">Phytophthora megasperma f. sp. glycines</name>
    <dbReference type="NCBI Taxonomy" id="1094619"/>
    <lineage>
        <taxon>Eukaryota</taxon>
        <taxon>Sar</taxon>
        <taxon>Stramenopiles</taxon>
        <taxon>Oomycota</taxon>
        <taxon>Peronosporomycetes</taxon>
        <taxon>Peronosporales</taxon>
        <taxon>Peronosporaceae</taxon>
        <taxon>Phytophthora</taxon>
    </lineage>
</organism>
<sequence length="68" mass="7669">NYVVAVQSPTQGNGPLYINAEKRGTVERFINHSCGPNTEFVEPIYDRNVQVVVNTTISCGRSKHHRLR</sequence>
<dbReference type="AlphaFoldDB" id="G4YIA1"/>